<dbReference type="EMBL" id="FNOS01000004">
    <property type="protein sequence ID" value="SDX97417.1"/>
    <property type="molecule type" value="Genomic_DNA"/>
</dbReference>
<organism evidence="2 3">
    <name type="scientific">Salimicrobium album</name>
    <dbReference type="NCBI Taxonomy" id="50717"/>
    <lineage>
        <taxon>Bacteria</taxon>
        <taxon>Bacillati</taxon>
        <taxon>Bacillota</taxon>
        <taxon>Bacilli</taxon>
        <taxon>Bacillales</taxon>
        <taxon>Bacillaceae</taxon>
        <taxon>Salimicrobium</taxon>
    </lineage>
</organism>
<proteinExistence type="predicted"/>
<dbReference type="Proteomes" id="UP000198647">
    <property type="component" value="Unassembled WGS sequence"/>
</dbReference>
<name>A0A1H3G319_9BACI</name>
<dbReference type="RefSeq" id="WP_093107232.1">
    <property type="nucleotide sequence ID" value="NZ_FNOS01000004.1"/>
</dbReference>
<reference evidence="2 3" key="1">
    <citation type="submission" date="2016-10" db="EMBL/GenBank/DDBJ databases">
        <authorList>
            <person name="Varghese N."/>
            <person name="Submissions S."/>
        </authorList>
    </citation>
    <scope>NUCLEOTIDE SEQUENCE [LARGE SCALE GENOMIC DNA]</scope>
    <source>
        <strain evidence="2 3">DSM 20748</strain>
    </source>
</reference>
<accession>A0A1H3G319</accession>
<keyword evidence="1" id="KW-1005">Bacterial flagellum biogenesis</keyword>
<dbReference type="Pfam" id="PF05130">
    <property type="entry name" value="FlgN"/>
    <property type="match status" value="1"/>
</dbReference>
<dbReference type="InterPro" id="IPR036679">
    <property type="entry name" value="FlgN-like_sf"/>
</dbReference>
<keyword evidence="3" id="KW-1185">Reference proteome</keyword>
<dbReference type="Gene3D" id="1.20.58.300">
    <property type="entry name" value="FlgN-like"/>
    <property type="match status" value="1"/>
</dbReference>
<evidence type="ECO:0000313" key="2">
    <source>
        <dbReference type="EMBL" id="SDX97417.1"/>
    </source>
</evidence>
<evidence type="ECO:0000313" key="3">
    <source>
        <dbReference type="Proteomes" id="UP000198647"/>
    </source>
</evidence>
<comment type="caution">
    <text evidence="2">The sequence shown here is derived from an EMBL/GenBank/DDBJ whole genome shotgun (WGS) entry which is preliminary data.</text>
</comment>
<protein>
    <submittedName>
        <fullName evidence="2">FlgN protein</fullName>
    </submittedName>
</protein>
<dbReference type="InterPro" id="IPR007809">
    <property type="entry name" value="FlgN-like"/>
</dbReference>
<sequence length="159" mass="18486">MIEPIISDMKRLVKLHRSLLYVSKEKTEALKANDTPKLRQLDLEEKKHIQAVQKVEKGRQEHVNDWYARQGTEDQQTISDMLTHLEGEEHEQLNEEYEAMILVLADLKHQERLNGELTKQSLQFINLSLDLLKPELANLNYGSEEKPAHSNRSIFDSKA</sequence>
<evidence type="ECO:0000256" key="1">
    <source>
        <dbReference type="ARBA" id="ARBA00022795"/>
    </source>
</evidence>
<gene>
    <name evidence="2" type="ORF">SAMN04488081_1773</name>
</gene>
<dbReference type="SUPFAM" id="SSF140566">
    <property type="entry name" value="FlgN-like"/>
    <property type="match status" value="1"/>
</dbReference>